<comment type="caution">
    <text evidence="9">The sequence shown here is derived from an EMBL/GenBank/DDBJ whole genome shotgun (WGS) entry which is preliminary data.</text>
</comment>
<comment type="subcellular location">
    <subcellularLocation>
        <location evidence="1">Membrane</location>
        <topology evidence="1">Multi-pass membrane protein</topology>
    </subcellularLocation>
</comment>
<feature type="transmembrane region" description="Helical" evidence="8">
    <location>
        <begin position="342"/>
        <end position="362"/>
    </location>
</feature>
<evidence type="ECO:0000313" key="9">
    <source>
        <dbReference type="EMBL" id="MDC3419932.1"/>
    </source>
</evidence>
<proteinExistence type="inferred from homology"/>
<protein>
    <submittedName>
        <fullName evidence="9">Spore germination protein</fullName>
    </submittedName>
</protein>
<dbReference type="GO" id="GO:0009847">
    <property type="term" value="P:spore germination"/>
    <property type="evidence" value="ECO:0007669"/>
    <property type="project" value="InterPro"/>
</dbReference>
<keyword evidence="3" id="KW-0813">Transport</keyword>
<dbReference type="GO" id="GO:0016020">
    <property type="term" value="C:membrane"/>
    <property type="evidence" value="ECO:0007669"/>
    <property type="project" value="UniProtKB-SubCell"/>
</dbReference>
<feature type="transmembrane region" description="Helical" evidence="8">
    <location>
        <begin position="87"/>
        <end position="112"/>
    </location>
</feature>
<keyword evidence="6 8" id="KW-1133">Transmembrane helix</keyword>
<dbReference type="InterPro" id="IPR004761">
    <property type="entry name" value="Spore_GerAB"/>
</dbReference>
<reference evidence="9" key="1">
    <citation type="submission" date="2022-06" db="EMBL/GenBank/DDBJ databases">
        <title>Aquibacillus sp. a new bacterium isolated from soil saline samples.</title>
        <authorList>
            <person name="Galisteo C."/>
            <person name="De La Haba R."/>
            <person name="Sanchez-Porro C."/>
            <person name="Ventosa A."/>
        </authorList>
    </citation>
    <scope>NUCLEOTIDE SEQUENCE</scope>
    <source>
        <strain evidence="9">JCM 12387</strain>
    </source>
</reference>
<evidence type="ECO:0000256" key="1">
    <source>
        <dbReference type="ARBA" id="ARBA00004141"/>
    </source>
</evidence>
<feature type="transmembrane region" description="Helical" evidence="8">
    <location>
        <begin position="221"/>
        <end position="244"/>
    </location>
</feature>
<name>A0A9X4AHB0_9BACI</name>
<feature type="transmembrane region" description="Helical" evidence="8">
    <location>
        <begin position="305"/>
        <end position="330"/>
    </location>
</feature>
<dbReference type="EMBL" id="JAMQJZ010000003">
    <property type="protein sequence ID" value="MDC3419932.1"/>
    <property type="molecule type" value="Genomic_DNA"/>
</dbReference>
<keyword evidence="5 8" id="KW-0812">Transmembrane</keyword>
<comment type="similarity">
    <text evidence="2">Belongs to the amino acid-polyamine-organocation (APC) superfamily. Spore germination protein (SGP) (TC 2.A.3.9) family.</text>
</comment>
<feature type="transmembrane region" description="Helical" evidence="8">
    <location>
        <begin position="188"/>
        <end position="209"/>
    </location>
</feature>
<evidence type="ECO:0000256" key="2">
    <source>
        <dbReference type="ARBA" id="ARBA00007998"/>
    </source>
</evidence>
<feature type="transmembrane region" description="Helical" evidence="8">
    <location>
        <begin position="147"/>
        <end position="168"/>
    </location>
</feature>
<evidence type="ECO:0000256" key="3">
    <source>
        <dbReference type="ARBA" id="ARBA00022448"/>
    </source>
</evidence>
<gene>
    <name evidence="9" type="ORF">NC661_06060</name>
</gene>
<dbReference type="Gene3D" id="1.20.1740.10">
    <property type="entry name" value="Amino acid/polyamine transporter I"/>
    <property type="match status" value="1"/>
</dbReference>
<dbReference type="NCBIfam" id="TIGR00912">
    <property type="entry name" value="2A0309"/>
    <property type="match status" value="1"/>
</dbReference>
<keyword evidence="7 8" id="KW-0472">Membrane</keyword>
<organism evidence="9 10">
    <name type="scientific">Aquibacillus koreensis</name>
    <dbReference type="NCBI Taxonomy" id="279446"/>
    <lineage>
        <taxon>Bacteria</taxon>
        <taxon>Bacillati</taxon>
        <taxon>Bacillota</taxon>
        <taxon>Bacilli</taxon>
        <taxon>Bacillales</taxon>
        <taxon>Bacillaceae</taxon>
        <taxon>Aquibacillus</taxon>
    </lineage>
</organism>
<dbReference type="PANTHER" id="PTHR34975:SF2">
    <property type="entry name" value="SPORE GERMINATION PROTEIN A2"/>
    <property type="match status" value="1"/>
</dbReference>
<dbReference type="Proteomes" id="UP001145072">
    <property type="component" value="Unassembled WGS sequence"/>
</dbReference>
<dbReference type="Pfam" id="PF03845">
    <property type="entry name" value="Spore_permease"/>
    <property type="match status" value="1"/>
</dbReference>
<dbReference type="AlphaFoldDB" id="A0A9X4AHB0"/>
<accession>A0A9X4AHB0</accession>
<feature type="transmembrane region" description="Helical" evidence="8">
    <location>
        <begin position="118"/>
        <end position="140"/>
    </location>
</feature>
<dbReference type="PANTHER" id="PTHR34975">
    <property type="entry name" value="SPORE GERMINATION PROTEIN A2"/>
    <property type="match status" value="1"/>
</dbReference>
<keyword evidence="10" id="KW-1185">Reference proteome</keyword>
<evidence type="ECO:0000256" key="8">
    <source>
        <dbReference type="SAM" id="Phobius"/>
    </source>
</evidence>
<feature type="transmembrane region" description="Helical" evidence="8">
    <location>
        <begin position="47"/>
        <end position="66"/>
    </location>
</feature>
<evidence type="ECO:0000256" key="5">
    <source>
        <dbReference type="ARBA" id="ARBA00022692"/>
    </source>
</evidence>
<dbReference type="RefSeq" id="WP_259870610.1">
    <property type="nucleotide sequence ID" value="NZ_JAMQJZ010000003.1"/>
</dbReference>
<sequence length="364" mass="42182">MRTNTYKPDITEQLSPFLVVFLIHASQIGEGILSFERFIAEKAGHDSWVSVLLTGGILCLIIYLIYKIVLRGDGDLIKIHQDLFGKWIGNVMTILVGCYFLILSIIVTRSYIEVIQVWMFPELSTFWFSAVIAFLFYTFIIGGFRIVAGLAFFSVILSTLLASFKYVAYTEGYWTNLFPMFDHSPIEIMQAIKPMFYSYLGVELLLIYLPFIKNKKQSLKWAILGNLWSTLVYFVSVIAIFLYFNQDQLQHIVWPTLNLWKVINLPFVERFEYIGVTLHFTVVIATICLYLWAAAQTFFRISNRGYKVITIIILVMTVVGCNTVDNFVLIEQYTTQISYVGYYLVIIYIPFLYIYQSIWLGVKK</sequence>
<evidence type="ECO:0000256" key="6">
    <source>
        <dbReference type="ARBA" id="ARBA00022989"/>
    </source>
</evidence>
<keyword evidence="4" id="KW-0309">Germination</keyword>
<feature type="transmembrane region" description="Helical" evidence="8">
    <location>
        <begin position="273"/>
        <end position="293"/>
    </location>
</feature>
<evidence type="ECO:0000256" key="7">
    <source>
        <dbReference type="ARBA" id="ARBA00023136"/>
    </source>
</evidence>
<evidence type="ECO:0000256" key="4">
    <source>
        <dbReference type="ARBA" id="ARBA00022544"/>
    </source>
</evidence>
<evidence type="ECO:0000313" key="10">
    <source>
        <dbReference type="Proteomes" id="UP001145072"/>
    </source>
</evidence>